<organism evidence="3 4">
    <name type="scientific">Halorussus limi</name>
    <dbReference type="NCBI Taxonomy" id="2938695"/>
    <lineage>
        <taxon>Archaea</taxon>
        <taxon>Methanobacteriati</taxon>
        <taxon>Methanobacteriota</taxon>
        <taxon>Stenosarchaea group</taxon>
        <taxon>Halobacteria</taxon>
        <taxon>Halobacteriales</taxon>
        <taxon>Haladaptataceae</taxon>
        <taxon>Halorussus</taxon>
    </lineage>
</organism>
<evidence type="ECO:0000259" key="2">
    <source>
        <dbReference type="Pfam" id="PF23995"/>
    </source>
</evidence>
<reference evidence="3 4" key="1">
    <citation type="submission" date="2022-04" db="EMBL/GenBank/DDBJ databases">
        <title>Diverse halophilic archaea isolated from saline environments.</title>
        <authorList>
            <person name="Cui H.-L."/>
        </authorList>
    </citation>
    <scope>NUCLEOTIDE SEQUENCE [LARGE SCALE GENOMIC DNA]</scope>
    <source>
        <strain evidence="3 4">XZYJT49</strain>
    </source>
</reference>
<name>A0A8U0HR75_9EURY</name>
<accession>A0A8U0HR75</accession>
<feature type="domain" description="DUF7313" evidence="2">
    <location>
        <begin position="3"/>
        <end position="146"/>
    </location>
</feature>
<dbReference type="AlphaFoldDB" id="A0A8U0HR75"/>
<dbReference type="Pfam" id="PF23995">
    <property type="entry name" value="DUF7313"/>
    <property type="match status" value="1"/>
</dbReference>
<proteinExistence type="predicted"/>
<dbReference type="InterPro" id="IPR055737">
    <property type="entry name" value="DUF7313"/>
</dbReference>
<dbReference type="EMBL" id="CP096659">
    <property type="protein sequence ID" value="UPV73460.1"/>
    <property type="molecule type" value="Genomic_DNA"/>
</dbReference>
<evidence type="ECO:0000313" key="3">
    <source>
        <dbReference type="EMBL" id="UPV73460.1"/>
    </source>
</evidence>
<keyword evidence="1" id="KW-0472">Membrane</keyword>
<dbReference type="KEGG" id="halx:M0R89_13010"/>
<keyword evidence="1" id="KW-1133">Transmembrane helix</keyword>
<evidence type="ECO:0000256" key="1">
    <source>
        <dbReference type="SAM" id="Phobius"/>
    </source>
</evidence>
<feature type="transmembrane region" description="Helical" evidence="1">
    <location>
        <begin position="80"/>
        <end position="97"/>
    </location>
</feature>
<keyword evidence="4" id="KW-1185">Reference proteome</keyword>
<dbReference type="RefSeq" id="WP_248649516.1">
    <property type="nucleotide sequence ID" value="NZ_CP096659.1"/>
</dbReference>
<evidence type="ECO:0000313" key="4">
    <source>
        <dbReference type="Proteomes" id="UP000830729"/>
    </source>
</evidence>
<dbReference type="GeneID" id="72186135"/>
<feature type="transmembrane region" description="Helical" evidence="1">
    <location>
        <begin position="118"/>
        <end position="138"/>
    </location>
</feature>
<protein>
    <recommendedName>
        <fullName evidence="2">DUF7313 domain-containing protein</fullName>
    </recommendedName>
</protein>
<dbReference type="Proteomes" id="UP000830729">
    <property type="component" value="Chromosome"/>
</dbReference>
<feature type="transmembrane region" description="Helical" evidence="1">
    <location>
        <begin position="20"/>
        <end position="36"/>
    </location>
</feature>
<sequence>MEPLSLLGPIDTLFADIVEYVVFALVLVNMGTRWWAYRDYRKQARSDDHDEELSRNWLHEVSNVALVLGAFYLLSLHHHAGMVLSILVIGLFITDFFEFEAREVELRNDERLSSPKGALTASFVVFLYAGYLSLFFLIKPYWSSII</sequence>
<gene>
    <name evidence="3" type="ORF">M0R89_13010</name>
</gene>
<keyword evidence="1" id="KW-0812">Transmembrane</keyword>